<dbReference type="AlphaFoldDB" id="A0A7R9KQ40"/>
<dbReference type="GO" id="GO:0000786">
    <property type="term" value="C:nucleosome"/>
    <property type="evidence" value="ECO:0007669"/>
    <property type="project" value="InterPro"/>
</dbReference>
<reference evidence="6" key="1">
    <citation type="submission" date="2020-11" db="EMBL/GenBank/DDBJ databases">
        <authorList>
            <person name="Tran Van P."/>
        </authorList>
    </citation>
    <scope>NUCLEOTIDE SEQUENCE</scope>
</reference>
<evidence type="ECO:0000256" key="4">
    <source>
        <dbReference type="ARBA" id="ARBA00022454"/>
    </source>
</evidence>
<evidence type="ECO:0000256" key="5">
    <source>
        <dbReference type="ARBA" id="ARBA00023242"/>
    </source>
</evidence>
<dbReference type="GO" id="GO:0030527">
    <property type="term" value="F:structural constituent of chromatin"/>
    <property type="evidence" value="ECO:0007669"/>
    <property type="project" value="InterPro"/>
</dbReference>
<dbReference type="GO" id="GO:0005634">
    <property type="term" value="C:nucleus"/>
    <property type="evidence" value="ECO:0007669"/>
    <property type="project" value="UniProtKB-SubCell"/>
</dbReference>
<keyword evidence="4" id="KW-0158">Chromosome</keyword>
<gene>
    <name evidence="6" type="ORF">OSB1V03_LOCUS6338</name>
</gene>
<dbReference type="EMBL" id="OC857988">
    <property type="protein sequence ID" value="CAD7625905.1"/>
    <property type="molecule type" value="Genomic_DNA"/>
</dbReference>
<dbReference type="GO" id="GO:0046982">
    <property type="term" value="F:protein heterodimerization activity"/>
    <property type="evidence" value="ECO:0007669"/>
    <property type="project" value="InterPro"/>
</dbReference>
<evidence type="ECO:0000313" key="6">
    <source>
        <dbReference type="EMBL" id="CAD7625905.1"/>
    </source>
</evidence>
<accession>A0A7R9KQ40</accession>
<feature type="non-terminal residue" evidence="6">
    <location>
        <position position="1"/>
    </location>
</feature>
<organism evidence="6">
    <name type="scientific">Medioppia subpectinata</name>
    <dbReference type="NCBI Taxonomy" id="1979941"/>
    <lineage>
        <taxon>Eukaryota</taxon>
        <taxon>Metazoa</taxon>
        <taxon>Ecdysozoa</taxon>
        <taxon>Arthropoda</taxon>
        <taxon>Chelicerata</taxon>
        <taxon>Arachnida</taxon>
        <taxon>Acari</taxon>
        <taxon>Acariformes</taxon>
        <taxon>Sarcoptiformes</taxon>
        <taxon>Oribatida</taxon>
        <taxon>Brachypylina</taxon>
        <taxon>Oppioidea</taxon>
        <taxon>Oppiidae</taxon>
        <taxon>Medioppia</taxon>
    </lineage>
</organism>
<protein>
    <recommendedName>
        <fullName evidence="8">Histone H2A</fullName>
    </recommendedName>
</protein>
<dbReference type="PROSITE" id="PS00046">
    <property type="entry name" value="HISTONE_H2A"/>
    <property type="match status" value="1"/>
</dbReference>
<dbReference type="EMBL" id="CAJPIZ010003413">
    <property type="protein sequence ID" value="CAG2106335.1"/>
    <property type="molecule type" value="Genomic_DNA"/>
</dbReference>
<sequence length="178" mass="19576">MFSAVQCYSTAILCTALKSVHHLCRRFCIVRHCFNGSRNKCWQLLRDTPPESGCEGCDWLCISGAQHKHSVMRENERQYSDGVTVTTGSGCCAKQRALPPSVEFYALLAIAGGKAGKDSGKAKAKAVSRSARAGLQFPVGRIHRHLKNRTTSHGRVGATAFKTNIFNYLQIDFCLPKV</sequence>
<evidence type="ECO:0000313" key="7">
    <source>
        <dbReference type="Proteomes" id="UP000759131"/>
    </source>
</evidence>
<dbReference type="InterPro" id="IPR009072">
    <property type="entry name" value="Histone-fold"/>
</dbReference>
<evidence type="ECO:0000256" key="1">
    <source>
        <dbReference type="ARBA" id="ARBA00004123"/>
    </source>
</evidence>
<dbReference type="Gene3D" id="1.10.20.10">
    <property type="entry name" value="Histone, subunit A"/>
    <property type="match status" value="1"/>
</dbReference>
<dbReference type="PANTHER" id="PTHR23430">
    <property type="entry name" value="HISTONE H2A"/>
    <property type="match status" value="1"/>
</dbReference>
<comment type="similarity">
    <text evidence="3">Belongs to the histone H2A family.</text>
</comment>
<name>A0A7R9KQ40_9ACAR</name>
<dbReference type="Proteomes" id="UP000759131">
    <property type="component" value="Unassembled WGS sequence"/>
</dbReference>
<dbReference type="SUPFAM" id="SSF47113">
    <property type="entry name" value="Histone-fold"/>
    <property type="match status" value="1"/>
</dbReference>
<dbReference type="GO" id="GO:0003677">
    <property type="term" value="F:DNA binding"/>
    <property type="evidence" value="ECO:0007669"/>
    <property type="project" value="InterPro"/>
</dbReference>
<comment type="subcellular location">
    <subcellularLocation>
        <location evidence="2">Chromosome</location>
    </subcellularLocation>
    <subcellularLocation>
        <location evidence="1">Nucleus</location>
    </subcellularLocation>
</comment>
<evidence type="ECO:0000256" key="2">
    <source>
        <dbReference type="ARBA" id="ARBA00004286"/>
    </source>
</evidence>
<keyword evidence="5" id="KW-0539">Nucleus</keyword>
<proteinExistence type="inferred from homology"/>
<dbReference type="InterPro" id="IPR002119">
    <property type="entry name" value="Histone_H2A"/>
</dbReference>
<evidence type="ECO:0008006" key="8">
    <source>
        <dbReference type="Google" id="ProtNLM"/>
    </source>
</evidence>
<keyword evidence="7" id="KW-1185">Reference proteome</keyword>
<dbReference type="InterPro" id="IPR032458">
    <property type="entry name" value="Histone_H2A_CS"/>
</dbReference>
<evidence type="ECO:0000256" key="3">
    <source>
        <dbReference type="ARBA" id="ARBA00010691"/>
    </source>
</evidence>